<feature type="transmembrane region" description="Helical" evidence="10">
    <location>
        <begin position="114"/>
        <end position="132"/>
    </location>
</feature>
<dbReference type="PRINTS" id="PR00166">
    <property type="entry name" value="AROAAPRMEASE"/>
</dbReference>
<reference evidence="11" key="1">
    <citation type="submission" date="2022-01" db="EMBL/GenBank/DDBJ databases">
        <authorList>
            <person name="Lagorce A."/>
        </authorList>
    </citation>
    <scope>NUCLEOTIDE SEQUENCE</scope>
    <source>
        <strain evidence="11">Th15_F1_A12</strain>
    </source>
</reference>
<evidence type="ECO:0000256" key="4">
    <source>
        <dbReference type="ARBA" id="ARBA00022475"/>
    </source>
</evidence>
<feature type="transmembrane region" description="Helical" evidence="10">
    <location>
        <begin position="273"/>
        <end position="294"/>
    </location>
</feature>
<evidence type="ECO:0000256" key="6">
    <source>
        <dbReference type="ARBA" id="ARBA00022692"/>
    </source>
</evidence>
<dbReference type="Gene3D" id="1.20.1740.10">
    <property type="entry name" value="Amino acid/polyamine transporter I"/>
    <property type="match status" value="1"/>
</dbReference>
<dbReference type="PANTHER" id="PTHR46997">
    <property type="entry name" value="LOW AFFINITY TRYPTOPHAN PERMEASE-RELATED"/>
    <property type="match status" value="1"/>
</dbReference>
<keyword evidence="6 10" id="KW-0812">Transmembrane</keyword>
<feature type="transmembrane region" description="Helical" evidence="10">
    <location>
        <begin position="377"/>
        <end position="396"/>
    </location>
</feature>
<dbReference type="Proteomes" id="UP001295462">
    <property type="component" value="Unassembled WGS sequence"/>
</dbReference>
<comment type="function">
    <text evidence="10">Involved in transporting aromatic amino acids across the cytoplasmic membrane.</text>
</comment>
<keyword evidence="9 10" id="KW-0472">Membrane</keyword>
<feature type="transmembrane region" description="Helical" evidence="10">
    <location>
        <begin position="182"/>
        <end position="203"/>
    </location>
</feature>
<keyword evidence="3 10" id="KW-0813">Transport</keyword>
<dbReference type="EMBL" id="CAKMUD010000090">
    <property type="protein sequence ID" value="CAH1598341.1"/>
    <property type="molecule type" value="Genomic_DNA"/>
</dbReference>
<dbReference type="Pfam" id="PF03222">
    <property type="entry name" value="Trp_Tyr_perm"/>
    <property type="match status" value="1"/>
</dbReference>
<dbReference type="InterPro" id="IPR018227">
    <property type="entry name" value="Amino_acid_transport_2"/>
</dbReference>
<feature type="transmembrane region" description="Helical" evidence="10">
    <location>
        <begin position="215"/>
        <end position="233"/>
    </location>
</feature>
<comment type="subcellular location">
    <subcellularLocation>
        <location evidence="1 10">Cell inner membrane</location>
        <topology evidence="1 10">Multi-pass membrane protein</topology>
    </subcellularLocation>
</comment>
<feature type="transmembrane region" description="Helical" evidence="10">
    <location>
        <begin position="144"/>
        <end position="162"/>
    </location>
</feature>
<name>A0AAU9QS29_9VIBR</name>
<evidence type="ECO:0000256" key="5">
    <source>
        <dbReference type="ARBA" id="ARBA00022519"/>
    </source>
</evidence>
<keyword evidence="8 10" id="KW-1133">Transmembrane helix</keyword>
<comment type="similarity">
    <text evidence="2 10">Belongs to the amino acid/polyamine transporter 2 family. Mtr/TnaB/TyrP permease subfamily.</text>
</comment>
<feature type="transmembrane region" description="Helical" evidence="10">
    <location>
        <begin position="338"/>
        <end position="356"/>
    </location>
</feature>
<evidence type="ECO:0000256" key="1">
    <source>
        <dbReference type="ARBA" id="ARBA00004429"/>
    </source>
</evidence>
<comment type="caution">
    <text evidence="11">The sequence shown here is derived from an EMBL/GenBank/DDBJ whole genome shotgun (WGS) entry which is preliminary data.</text>
</comment>
<accession>A0AAU9QS29</accession>
<keyword evidence="5 10" id="KW-0997">Cell inner membrane</keyword>
<dbReference type="GO" id="GO:0003333">
    <property type="term" value="P:amino acid transmembrane transport"/>
    <property type="evidence" value="ECO:0007669"/>
    <property type="project" value="InterPro"/>
</dbReference>
<dbReference type="GO" id="GO:0005886">
    <property type="term" value="C:plasma membrane"/>
    <property type="evidence" value="ECO:0007669"/>
    <property type="project" value="UniProtKB-SubCell"/>
</dbReference>
<feature type="transmembrane region" description="Helical" evidence="10">
    <location>
        <begin position="7"/>
        <end position="28"/>
    </location>
</feature>
<dbReference type="NCBIfam" id="TIGR00837">
    <property type="entry name" value="araaP"/>
    <property type="match status" value="1"/>
</dbReference>
<evidence type="ECO:0000256" key="9">
    <source>
        <dbReference type="ARBA" id="ARBA00023136"/>
    </source>
</evidence>
<dbReference type="RefSeq" id="WP_409589529.1">
    <property type="nucleotide sequence ID" value="NZ_CAKMTZ010000089.1"/>
</dbReference>
<evidence type="ECO:0000256" key="7">
    <source>
        <dbReference type="ARBA" id="ARBA00022970"/>
    </source>
</evidence>
<dbReference type="InterPro" id="IPR013059">
    <property type="entry name" value="Trp_tyr_transpt"/>
</dbReference>
<evidence type="ECO:0000313" key="12">
    <source>
        <dbReference type="Proteomes" id="UP001295462"/>
    </source>
</evidence>
<evidence type="ECO:0000256" key="2">
    <source>
        <dbReference type="ARBA" id="ARBA00005452"/>
    </source>
</evidence>
<evidence type="ECO:0000256" key="10">
    <source>
        <dbReference type="RuleBase" id="RU367149"/>
    </source>
</evidence>
<evidence type="ECO:0000256" key="8">
    <source>
        <dbReference type="ARBA" id="ARBA00022989"/>
    </source>
</evidence>
<proteinExistence type="inferred from homology"/>
<feature type="transmembrane region" description="Helical" evidence="10">
    <location>
        <begin position="314"/>
        <end position="332"/>
    </location>
</feature>
<sequence>MEKKPSLFGGACIIASVCVGAGMLGLPSAGAGAWTTWSIIAILVTMIMMTISGWMLLESFKRYDLKVSFNTVTQDVLGNRVNILNNIAVYFVGGILLYAYITSSGLIIEGILGINSKVSSVLFVAIFSLFVWHSTRAVDRISVILIIFMILSFIFGVSGLAINIDTNILFDHISKETNYAPFALAMLPVALTSFGYHHSVATMRAYYKCEYHAKLAILGGTSIAFTLYVFWLVSINGNLPRSEFIPVIEQGGNVETLLAALDSVIDSDKVSNAINAFSMAAILSSFIGVGLGLFDYLADFFKFSDTRQDRTKTCLVTFLPPLILSLLFPFGFVIAIGYAGAAATIWTCFIPALLVYKTRQLEGGQEGFKTPFGNTMIVMVLLFGLLTTTFHFMSMMDLLPTLINQ</sequence>
<dbReference type="AlphaFoldDB" id="A0AAU9QS29"/>
<protein>
    <recommendedName>
        <fullName evidence="10">Aromatic amino acid permease</fullName>
    </recommendedName>
</protein>
<dbReference type="GO" id="GO:0015173">
    <property type="term" value="F:aromatic amino acid transmembrane transporter activity"/>
    <property type="evidence" value="ECO:0007669"/>
    <property type="project" value="UniProtKB-UniRule"/>
</dbReference>
<evidence type="ECO:0000256" key="3">
    <source>
        <dbReference type="ARBA" id="ARBA00022448"/>
    </source>
</evidence>
<dbReference type="PANTHER" id="PTHR46997:SF1">
    <property type="entry name" value="LOW AFFINITY TRYPTOPHAN PERMEASE-RELATED"/>
    <property type="match status" value="1"/>
</dbReference>
<keyword evidence="4 10" id="KW-1003">Cell membrane</keyword>
<keyword evidence="7 10" id="KW-0029">Amino-acid transport</keyword>
<feature type="transmembrane region" description="Helical" evidence="10">
    <location>
        <begin position="34"/>
        <end position="57"/>
    </location>
</feature>
<organism evidence="11 12">
    <name type="scientific">Vibrio jasicida</name>
    <dbReference type="NCBI Taxonomy" id="766224"/>
    <lineage>
        <taxon>Bacteria</taxon>
        <taxon>Pseudomonadati</taxon>
        <taxon>Pseudomonadota</taxon>
        <taxon>Gammaproteobacteria</taxon>
        <taxon>Vibrionales</taxon>
        <taxon>Vibrionaceae</taxon>
        <taxon>Vibrio</taxon>
    </lineage>
</organism>
<feature type="transmembrane region" description="Helical" evidence="10">
    <location>
        <begin position="87"/>
        <end position="108"/>
    </location>
</feature>
<evidence type="ECO:0000313" key="11">
    <source>
        <dbReference type="EMBL" id="CAH1598341.1"/>
    </source>
</evidence>
<gene>
    <name evidence="11" type="primary">mtr</name>
    <name evidence="11" type="ORF">THF1A12_360003</name>
</gene>